<reference evidence="2" key="1">
    <citation type="journal article" date="2015" name="Nature">
        <title>Complex archaea that bridge the gap between prokaryotes and eukaryotes.</title>
        <authorList>
            <person name="Spang A."/>
            <person name="Saw J.H."/>
            <person name="Jorgensen S.L."/>
            <person name="Zaremba-Niedzwiedzka K."/>
            <person name="Martijn J."/>
            <person name="Lind A.E."/>
            <person name="van Eijk R."/>
            <person name="Schleper C."/>
            <person name="Guy L."/>
            <person name="Ettema T.J."/>
        </authorList>
    </citation>
    <scope>NUCLEOTIDE SEQUENCE</scope>
</reference>
<organism evidence="2">
    <name type="scientific">marine sediment metagenome</name>
    <dbReference type="NCBI Taxonomy" id="412755"/>
    <lineage>
        <taxon>unclassified sequences</taxon>
        <taxon>metagenomes</taxon>
        <taxon>ecological metagenomes</taxon>
    </lineage>
</organism>
<evidence type="ECO:0000256" key="1">
    <source>
        <dbReference type="SAM" id="Phobius"/>
    </source>
</evidence>
<evidence type="ECO:0000313" key="2">
    <source>
        <dbReference type="EMBL" id="KKN69344.1"/>
    </source>
</evidence>
<sequence length="163" mass="18547">MKKDSGVTAWKVASVILLVLFVSSIYYFTSQPEEECFYEERELILNISPKVGYERYDGISHSIFYDGDGGDTNFLVAQFNDSSGYDNKKCYRVLHRTLLKDNIICDECSENTSGELRCNIQEVDGSGLLIGSLYGNPQKGGATYWIDQDDDLYKIIFEHFNSK</sequence>
<dbReference type="AlphaFoldDB" id="A0A0F9SR45"/>
<name>A0A0F9SR45_9ZZZZ</name>
<accession>A0A0F9SR45</accession>
<feature type="transmembrane region" description="Helical" evidence="1">
    <location>
        <begin position="12"/>
        <end position="29"/>
    </location>
</feature>
<keyword evidence="1" id="KW-0812">Transmembrane</keyword>
<comment type="caution">
    <text evidence="2">The sequence shown here is derived from an EMBL/GenBank/DDBJ whole genome shotgun (WGS) entry which is preliminary data.</text>
</comment>
<protein>
    <submittedName>
        <fullName evidence="2">Uncharacterized protein</fullName>
    </submittedName>
</protein>
<keyword evidence="1" id="KW-1133">Transmembrane helix</keyword>
<dbReference type="EMBL" id="LAZR01000428">
    <property type="protein sequence ID" value="KKN69344.1"/>
    <property type="molecule type" value="Genomic_DNA"/>
</dbReference>
<gene>
    <name evidence="2" type="ORF">LCGC14_0442030</name>
</gene>
<proteinExistence type="predicted"/>
<keyword evidence="1" id="KW-0472">Membrane</keyword>